<comment type="caution">
    <text evidence="2">The sequence shown here is derived from an EMBL/GenBank/DDBJ whole genome shotgun (WGS) entry which is preliminary data.</text>
</comment>
<evidence type="ECO:0000256" key="1">
    <source>
        <dbReference type="SAM" id="Phobius"/>
    </source>
</evidence>
<sequence length="940" mass="107227">MRDEKKRLDHLKQDQTMLVIKRFRERKKVFREIKKTKKFRAKRAGLEAVLKGGPWMIRNSPIILKKWAVNTSLQKEETTPKFKESITIGIPDIEGYSFIMETIRVEYEWKPPRCHTCNIFGHTGESCPKKVVNTPVVNNTNSTDTPNDGFQKVVNKKRNNKKSIVGNTLPRGVPVAKGFQVGKQFKYQPKALYYDSNGGGTYGATSYKVGSSSYSNKGASVAKKVTSFDKTKDKDVVDTGVMKFFDISSPNLFTVLSKVEDEDDDIENVYDEYVNLNPNHNPGSLMWMFLWFMILVKRFVAGGNGLLMGVFVIKVLRNLGWNDDLVDVIIMVQTNQNRLWVLLGDFYAAFNIKDHSLGGYELNAAMRDFKECVQAMEVADVNSTGLHFNCNQKPKGSNGILKKIDRIMGNLQFNDDFPGSFAIFQPTEGFREIVESKWNVNIKGYAMFWVVKRLKGLKSPFRKLLHDHGNLHERVNKIRVELNEAQKAIDMDPFSFILRDEHAHYVLDFKEAQLDDERFLKQKAKVEWLKASDSNTAYFHKIAQSKCAKNRIEMVSDSSNTFYDGNQADCMVRNVTDAEIKSVMFSMEDDRAPSLNGFTAAFYKKAWDVVGGDITCAIRDFFSNVILAQFLLFMDALEEFKQVLGLVPSIPKSTTYFCNVPNAMKASILNFMPFAEGVLPVRYLGIPLISSRLLYRDCKILVEKLESKASIFILPYHIVHDLEQFMHGFLWCQGEIKKGKAKVAWDYVCMPKHEGGLGIRRIEDFNIALMATHIWIRGLYGLNGFILISLKVVVFGMCLVELMSDGDGKLKTQDRLRQWDVGSSIDINLLKCPLCDSVPNSHGQLFFECSFSSQVWAKTTVSILFKIVVAATSYYIWLERNRRLFKKKTSSPDQIVDVILSTVRLKLVTFKFKKMSTKSHFLLDQWKIPSYCIVHDGSTG</sequence>
<proteinExistence type="predicted"/>
<dbReference type="EMBL" id="BKCJ010009519">
    <property type="protein sequence ID" value="GEU87335.1"/>
    <property type="molecule type" value="Genomic_DNA"/>
</dbReference>
<dbReference type="PANTHER" id="PTHR33116:SF78">
    <property type="entry name" value="OS12G0587133 PROTEIN"/>
    <property type="match status" value="1"/>
</dbReference>
<organism evidence="2">
    <name type="scientific">Tanacetum cinerariifolium</name>
    <name type="common">Dalmatian daisy</name>
    <name type="synonym">Chrysanthemum cinerariifolium</name>
    <dbReference type="NCBI Taxonomy" id="118510"/>
    <lineage>
        <taxon>Eukaryota</taxon>
        <taxon>Viridiplantae</taxon>
        <taxon>Streptophyta</taxon>
        <taxon>Embryophyta</taxon>
        <taxon>Tracheophyta</taxon>
        <taxon>Spermatophyta</taxon>
        <taxon>Magnoliopsida</taxon>
        <taxon>eudicotyledons</taxon>
        <taxon>Gunneridae</taxon>
        <taxon>Pentapetalae</taxon>
        <taxon>asterids</taxon>
        <taxon>campanulids</taxon>
        <taxon>Asterales</taxon>
        <taxon>Asteraceae</taxon>
        <taxon>Asteroideae</taxon>
        <taxon>Anthemideae</taxon>
        <taxon>Anthemidinae</taxon>
        <taxon>Tanacetum</taxon>
    </lineage>
</organism>
<accession>A0A6L2NRZ3</accession>
<keyword evidence="1" id="KW-0472">Membrane</keyword>
<dbReference type="PANTHER" id="PTHR33116">
    <property type="entry name" value="REVERSE TRANSCRIPTASE ZINC-BINDING DOMAIN-CONTAINING PROTEIN-RELATED-RELATED"/>
    <property type="match status" value="1"/>
</dbReference>
<feature type="transmembrane region" description="Helical" evidence="1">
    <location>
        <begin position="855"/>
        <end position="878"/>
    </location>
</feature>
<evidence type="ECO:0008006" key="3">
    <source>
        <dbReference type="Google" id="ProtNLM"/>
    </source>
</evidence>
<keyword evidence="1" id="KW-1133">Transmembrane helix</keyword>
<feature type="transmembrane region" description="Helical" evidence="1">
    <location>
        <begin position="779"/>
        <end position="803"/>
    </location>
</feature>
<gene>
    <name evidence="2" type="ORF">Tci_059313</name>
</gene>
<keyword evidence="1" id="KW-0812">Transmembrane</keyword>
<dbReference type="AlphaFoldDB" id="A0A6L2NRZ3"/>
<name>A0A6L2NRZ3_TANCI</name>
<reference evidence="2" key="1">
    <citation type="journal article" date="2019" name="Sci. Rep.">
        <title>Draft genome of Tanacetum cinerariifolium, the natural source of mosquito coil.</title>
        <authorList>
            <person name="Yamashiro T."/>
            <person name="Shiraishi A."/>
            <person name="Satake H."/>
            <person name="Nakayama K."/>
        </authorList>
    </citation>
    <scope>NUCLEOTIDE SEQUENCE</scope>
</reference>
<protein>
    <recommendedName>
        <fullName evidence="3">Reverse transcriptase domain, reverse transcriptase zinc-binding domain protein</fullName>
    </recommendedName>
</protein>
<feature type="transmembrane region" description="Helical" evidence="1">
    <location>
        <begin position="285"/>
        <end position="313"/>
    </location>
</feature>
<evidence type="ECO:0000313" key="2">
    <source>
        <dbReference type="EMBL" id="GEU87335.1"/>
    </source>
</evidence>